<name>A0A5P0WXT0_9BACT</name>
<dbReference type="AlphaFoldDB" id="A0A5P0WXT0"/>
<protein>
    <submittedName>
        <fullName evidence="1">6-bladed beta-propeller</fullName>
    </submittedName>
</protein>
<evidence type="ECO:0000313" key="2">
    <source>
        <dbReference type="Proteomes" id="UP000421408"/>
    </source>
</evidence>
<dbReference type="SUPFAM" id="SSF69304">
    <property type="entry name" value="Tricorn protease N-terminal domain"/>
    <property type="match status" value="1"/>
</dbReference>
<sequence>MKESMRNILFFFMVLFFYSCSSEKQGRNAVDYSMMNNLKVSVENAVDIDVKSAMCLSASEFMKNHLEALTYVQLDSTLPLGNVEKLTVAGSKIVLLSRSQIYGYNFETGKLLYHIDKKGHGHNEYVDIRNIQIIPEDNEIMAVDDLGKSYFYFDLNNGQFLRKETSLIGSMVACKYNNLYFSSVVNGNDFNDRETWGLVASDSTKLRYKQFLLYPLQEGDFVVDNLHVYDNKLFYTPVFSDTVYSVNDKNNVSAIYVINQKNSIWTKKMEHLSFDRILELMTRNGYTCLDGNKIFISKDVLFFQLLKGRRNGFLEEKYVYNIKDKKLYNLQTNDLYGKQFSVFPHMICDVDKNTFYGIYLDGQKFKDICRSANLQITDVGLKKVLESQQINHNPILVSFRMKRT</sequence>
<gene>
    <name evidence="1" type="ORF">F7D74_03345</name>
</gene>
<reference evidence="2" key="1">
    <citation type="submission" date="2019-09" db="EMBL/GenBank/DDBJ databases">
        <title>Distinct polysaccharide growth profiles of human intestinal Prevotella copri isolates.</title>
        <authorList>
            <person name="Fehlner-Peach H."/>
            <person name="Magnabosco C."/>
            <person name="Raghavan V."/>
            <person name="Scher J.U."/>
            <person name="Tett A."/>
            <person name="Cox L.M."/>
            <person name="Gottsegen C."/>
            <person name="Watters A."/>
            <person name="Wiltshire- Gordon J.D."/>
            <person name="Segata N."/>
            <person name="Bonneau R."/>
            <person name="Littman D.R."/>
        </authorList>
    </citation>
    <scope>NUCLEOTIDE SEQUENCE [LARGE SCALE GENOMIC DNA]</scope>
    <source>
        <strain evidence="2">iAA108</strain>
    </source>
</reference>
<evidence type="ECO:0000313" key="1">
    <source>
        <dbReference type="EMBL" id="MQN83046.1"/>
    </source>
</evidence>
<dbReference type="PROSITE" id="PS51257">
    <property type="entry name" value="PROKAR_LIPOPROTEIN"/>
    <property type="match status" value="1"/>
</dbReference>
<dbReference type="Pfam" id="PF17170">
    <property type="entry name" value="DUF5128"/>
    <property type="match status" value="1"/>
</dbReference>
<dbReference type="EMBL" id="VZCC01000014">
    <property type="protein sequence ID" value="MQN83046.1"/>
    <property type="molecule type" value="Genomic_DNA"/>
</dbReference>
<proteinExistence type="predicted"/>
<accession>A0A5P0WXT0</accession>
<organism evidence="1 2">
    <name type="scientific">Segatella copri</name>
    <dbReference type="NCBI Taxonomy" id="165179"/>
    <lineage>
        <taxon>Bacteria</taxon>
        <taxon>Pseudomonadati</taxon>
        <taxon>Bacteroidota</taxon>
        <taxon>Bacteroidia</taxon>
        <taxon>Bacteroidales</taxon>
        <taxon>Prevotellaceae</taxon>
        <taxon>Segatella</taxon>
    </lineage>
</organism>
<dbReference type="Proteomes" id="UP000421408">
    <property type="component" value="Unassembled WGS sequence"/>
</dbReference>
<comment type="caution">
    <text evidence="1">The sequence shown here is derived from an EMBL/GenBank/DDBJ whole genome shotgun (WGS) entry which is preliminary data.</text>
</comment>